<evidence type="ECO:0000256" key="20">
    <source>
        <dbReference type="SAM" id="Phobius"/>
    </source>
</evidence>
<dbReference type="GO" id="GO:0004674">
    <property type="term" value="F:protein serine/threonine kinase activity"/>
    <property type="evidence" value="ECO:0007669"/>
    <property type="project" value="UniProtKB-KW"/>
</dbReference>
<evidence type="ECO:0000256" key="8">
    <source>
        <dbReference type="ARBA" id="ARBA00022729"/>
    </source>
</evidence>
<sequence>MALCSLRHRLPLPLLLAVLFAASRGDPSDDDYKYNTSICKVQPYTCGDVNISYPFYLSDETADVLGNNSSCCGYPGLAINCVDDKYPIMQLGSGPDYSYNVTGIDYTNSTISLADPDVLDGDESCPVDHNVTLPPAVWLNLLPEYTVGYLLFFANCSISTIPGQPYINPISCPSALVGYYSFVIPSDSEVPGPQQTLSRECKQVIQVPVLQNASLTIDQQWSTNGYRVALKQGFQLGWNSSRKSELCTNCEGSNGRCAYSRYGEFLGCLCTNGRVSNQECTKPAMLSLSHHDRGLLLLVLLLLAAAVASRGDDDTYAVSACRSRPYLCGGVNISYPFYLASDDAKAVPDHDGESYCGYPGLAVICDGANNKPVLKLGDDNYTVSGIDYANLIVSLADADAAGAGNGGCPVVDHNVTIPPAVRLSLILHSVDYLFFFVGCSFGPEAEPAPKPPKPPTIKPITCGDMDKPASMTFVLPRGEVPPGDWSSACRQIFEVPVLKSSIPPDAQDPVWRKDGYGKALRAGFQLGWDRSSGGPCGQCELSSGKCGYNRAGEFLGCLCTDGRVGDGGSCSKISADSALSWPGSKRITAIIVGVVAGGAGVAGLAAAIFLFMRKRKQKKVINSSSKLLKYSGCGGTPRSRLGDMESGSIEDPPTHLFTYEELEEATNCFNENRELGDGGFGTVYKGYLKDGRVVAVKRLYNNSYRRVEQFQNEAAILSGLRHPNLVMFYGCTSSQSRELLLVYEFVANGTVADHLHGPRAPERALSWPLRLSIAVESAAALTYLHAIEPPVVHRDVKTTNILLDADYHVKVADFGLSRLFPLDVTHVSTAPQGTPGYVDPEYHQCYQLTDKSDVYSFGVVLVELISSKPAVDITRHRNEINLASMAISKIQKCQLEELVDLGLGYETDPATKKMMTMVAELAFRCLQQNGEMRPPIKEVLEVLRSIQGECLMEDRDKKNKDGPVSPTTVHAPWDSRDTTPNTSKD</sequence>
<feature type="transmembrane region" description="Helical" evidence="20">
    <location>
        <begin position="587"/>
        <end position="611"/>
    </location>
</feature>
<comment type="caution">
    <text evidence="23">The sequence shown here is derived from an EMBL/GenBank/DDBJ whole genome shotgun (WGS) entry which is preliminary data.</text>
</comment>
<evidence type="ECO:0000256" key="18">
    <source>
        <dbReference type="PROSITE-ProRule" id="PRU10141"/>
    </source>
</evidence>
<keyword evidence="15" id="KW-0325">Glycoprotein</keyword>
<feature type="compositionally biased region" description="Basic and acidic residues" evidence="19">
    <location>
        <begin position="973"/>
        <end position="985"/>
    </location>
</feature>
<feature type="chain" id="PRO_5032305500" description="non-specific serine/threonine protein kinase" evidence="21">
    <location>
        <begin position="26"/>
        <end position="985"/>
    </location>
</feature>
<dbReference type="PANTHER" id="PTHR46008:SF60">
    <property type="entry name" value="PROTEIN KINASE DOMAIN-CONTAINING PROTEIN"/>
    <property type="match status" value="1"/>
</dbReference>
<dbReference type="PROSITE" id="PS00107">
    <property type="entry name" value="PROTEIN_KINASE_ATP"/>
    <property type="match status" value="1"/>
</dbReference>
<keyword evidence="12 20" id="KW-1133">Transmembrane helix</keyword>
<protein>
    <recommendedName>
        <fullName evidence="2">non-specific serine/threonine protein kinase</fullName>
        <ecNumber evidence="2">2.7.11.1</ecNumber>
    </recommendedName>
</protein>
<gene>
    <name evidence="23" type="ORF">NCGR_LOCUS20627</name>
</gene>
<dbReference type="SUPFAM" id="SSF56112">
    <property type="entry name" value="Protein kinase-like (PK-like)"/>
    <property type="match status" value="1"/>
</dbReference>
<dbReference type="Pfam" id="PF07714">
    <property type="entry name" value="PK_Tyr_Ser-Thr"/>
    <property type="match status" value="1"/>
</dbReference>
<dbReference type="CDD" id="cd14066">
    <property type="entry name" value="STKc_IRAK"/>
    <property type="match status" value="1"/>
</dbReference>
<dbReference type="InterPro" id="IPR011009">
    <property type="entry name" value="Kinase-like_dom_sf"/>
</dbReference>
<dbReference type="FunFam" id="3.30.200.20:FF:000214">
    <property type="entry name" value="WAK1-OsWAK receptor-like cytoplasmic kinase (OsWAK-RLCK)"/>
    <property type="match status" value="1"/>
</dbReference>
<comment type="catalytic activity">
    <reaction evidence="16">
        <text>L-threonyl-[protein] + ATP = O-phospho-L-threonyl-[protein] + ADP + H(+)</text>
        <dbReference type="Rhea" id="RHEA:46608"/>
        <dbReference type="Rhea" id="RHEA-COMP:11060"/>
        <dbReference type="Rhea" id="RHEA-COMP:11605"/>
        <dbReference type="ChEBI" id="CHEBI:15378"/>
        <dbReference type="ChEBI" id="CHEBI:30013"/>
        <dbReference type="ChEBI" id="CHEBI:30616"/>
        <dbReference type="ChEBI" id="CHEBI:61977"/>
        <dbReference type="ChEBI" id="CHEBI:456216"/>
        <dbReference type="EC" id="2.7.11.1"/>
    </reaction>
</comment>
<accession>A0A811NMB9</accession>
<evidence type="ECO:0000256" key="13">
    <source>
        <dbReference type="ARBA" id="ARBA00023136"/>
    </source>
</evidence>
<keyword evidence="14" id="KW-0675">Receptor</keyword>
<evidence type="ECO:0000256" key="16">
    <source>
        <dbReference type="ARBA" id="ARBA00047899"/>
    </source>
</evidence>
<comment type="catalytic activity">
    <reaction evidence="17">
        <text>L-seryl-[protein] + ATP = O-phospho-L-seryl-[protein] + ADP + H(+)</text>
        <dbReference type="Rhea" id="RHEA:17989"/>
        <dbReference type="Rhea" id="RHEA-COMP:9863"/>
        <dbReference type="Rhea" id="RHEA-COMP:11604"/>
        <dbReference type="ChEBI" id="CHEBI:15378"/>
        <dbReference type="ChEBI" id="CHEBI:29999"/>
        <dbReference type="ChEBI" id="CHEBI:30616"/>
        <dbReference type="ChEBI" id="CHEBI:83421"/>
        <dbReference type="ChEBI" id="CHEBI:456216"/>
        <dbReference type="EC" id="2.7.11.1"/>
    </reaction>
</comment>
<keyword evidence="7 20" id="KW-0812">Transmembrane</keyword>
<keyword evidence="3" id="KW-1003">Cell membrane</keyword>
<dbReference type="GO" id="GO:0005524">
    <property type="term" value="F:ATP binding"/>
    <property type="evidence" value="ECO:0007669"/>
    <property type="project" value="UniProtKB-UniRule"/>
</dbReference>
<evidence type="ECO:0000256" key="3">
    <source>
        <dbReference type="ARBA" id="ARBA00022475"/>
    </source>
</evidence>
<dbReference type="EMBL" id="CAJGYO010000005">
    <property type="protein sequence ID" value="CAD6230259.1"/>
    <property type="molecule type" value="Genomic_DNA"/>
</dbReference>
<dbReference type="InterPro" id="IPR001245">
    <property type="entry name" value="Ser-Thr/Tyr_kinase_cat_dom"/>
</dbReference>
<keyword evidence="13 20" id="KW-0472">Membrane</keyword>
<dbReference type="InterPro" id="IPR032872">
    <property type="entry name" value="WAK_assoc_C"/>
</dbReference>
<feature type="binding site" evidence="18">
    <location>
        <position position="697"/>
    </location>
    <ligand>
        <name>ATP</name>
        <dbReference type="ChEBI" id="CHEBI:30616"/>
    </ligand>
</feature>
<evidence type="ECO:0000256" key="2">
    <source>
        <dbReference type="ARBA" id="ARBA00012513"/>
    </source>
</evidence>
<keyword evidence="11 18" id="KW-0067">ATP-binding</keyword>
<dbReference type="EC" id="2.7.11.1" evidence="2"/>
<organism evidence="23 24">
    <name type="scientific">Miscanthus lutarioriparius</name>
    <dbReference type="NCBI Taxonomy" id="422564"/>
    <lineage>
        <taxon>Eukaryota</taxon>
        <taxon>Viridiplantae</taxon>
        <taxon>Streptophyta</taxon>
        <taxon>Embryophyta</taxon>
        <taxon>Tracheophyta</taxon>
        <taxon>Spermatophyta</taxon>
        <taxon>Magnoliopsida</taxon>
        <taxon>Liliopsida</taxon>
        <taxon>Poales</taxon>
        <taxon>Poaceae</taxon>
        <taxon>PACMAD clade</taxon>
        <taxon>Panicoideae</taxon>
        <taxon>Andropogonodae</taxon>
        <taxon>Andropogoneae</taxon>
        <taxon>Saccharinae</taxon>
        <taxon>Miscanthus</taxon>
    </lineage>
</organism>
<dbReference type="Gene3D" id="1.10.510.10">
    <property type="entry name" value="Transferase(Phosphotransferase) domain 1"/>
    <property type="match status" value="1"/>
</dbReference>
<keyword evidence="5" id="KW-0597">Phosphoprotein</keyword>
<proteinExistence type="predicted"/>
<dbReference type="GO" id="GO:0030247">
    <property type="term" value="F:polysaccharide binding"/>
    <property type="evidence" value="ECO:0007669"/>
    <property type="project" value="InterPro"/>
</dbReference>
<keyword evidence="4" id="KW-0723">Serine/threonine-protein kinase</keyword>
<dbReference type="Pfam" id="PF13947">
    <property type="entry name" value="GUB_WAK_bind"/>
    <property type="match status" value="2"/>
</dbReference>
<evidence type="ECO:0000256" key="7">
    <source>
        <dbReference type="ARBA" id="ARBA00022692"/>
    </source>
</evidence>
<keyword evidence="6" id="KW-0808">Transferase</keyword>
<evidence type="ECO:0000259" key="22">
    <source>
        <dbReference type="PROSITE" id="PS50011"/>
    </source>
</evidence>
<evidence type="ECO:0000256" key="17">
    <source>
        <dbReference type="ARBA" id="ARBA00048679"/>
    </source>
</evidence>
<evidence type="ECO:0000256" key="10">
    <source>
        <dbReference type="ARBA" id="ARBA00022777"/>
    </source>
</evidence>
<dbReference type="GO" id="GO:0005886">
    <property type="term" value="C:plasma membrane"/>
    <property type="evidence" value="ECO:0007669"/>
    <property type="project" value="UniProtKB-SubCell"/>
</dbReference>
<evidence type="ECO:0000256" key="5">
    <source>
        <dbReference type="ARBA" id="ARBA00022553"/>
    </source>
</evidence>
<reference evidence="23" key="1">
    <citation type="submission" date="2020-10" db="EMBL/GenBank/DDBJ databases">
        <authorList>
            <person name="Han B."/>
            <person name="Lu T."/>
            <person name="Zhao Q."/>
            <person name="Huang X."/>
            <person name="Zhao Y."/>
        </authorList>
    </citation>
    <scope>NUCLEOTIDE SEQUENCE</scope>
</reference>
<evidence type="ECO:0000313" key="24">
    <source>
        <dbReference type="Proteomes" id="UP000604825"/>
    </source>
</evidence>
<dbReference type="AlphaFoldDB" id="A0A811NMB9"/>
<dbReference type="InterPro" id="IPR008271">
    <property type="entry name" value="Ser/Thr_kinase_AS"/>
</dbReference>
<dbReference type="InterPro" id="IPR025287">
    <property type="entry name" value="WAK_GUB"/>
</dbReference>
<feature type="domain" description="Protein kinase" evidence="22">
    <location>
        <begin position="669"/>
        <end position="946"/>
    </location>
</feature>
<dbReference type="InterPro" id="IPR017441">
    <property type="entry name" value="Protein_kinase_ATP_BS"/>
</dbReference>
<feature type="signal peptide" evidence="21">
    <location>
        <begin position="1"/>
        <end position="25"/>
    </location>
</feature>
<evidence type="ECO:0000256" key="4">
    <source>
        <dbReference type="ARBA" id="ARBA00022527"/>
    </source>
</evidence>
<keyword evidence="9 18" id="KW-0547">Nucleotide-binding</keyword>
<evidence type="ECO:0000256" key="15">
    <source>
        <dbReference type="ARBA" id="ARBA00023180"/>
    </source>
</evidence>
<dbReference type="SMART" id="SM00220">
    <property type="entry name" value="S_TKc"/>
    <property type="match status" value="1"/>
</dbReference>
<keyword evidence="24" id="KW-1185">Reference proteome</keyword>
<dbReference type="Proteomes" id="UP000604825">
    <property type="component" value="Unassembled WGS sequence"/>
</dbReference>
<dbReference type="PROSITE" id="PS50011">
    <property type="entry name" value="PROTEIN_KINASE_DOM"/>
    <property type="match status" value="1"/>
</dbReference>
<name>A0A811NMB9_9POAL</name>
<dbReference type="PANTHER" id="PTHR46008">
    <property type="entry name" value="LEAF RUST 10 DISEASE-RESISTANCE LOCUS RECEPTOR-LIKE PROTEIN KINASE-LIKE 1.4"/>
    <property type="match status" value="1"/>
</dbReference>
<dbReference type="PROSITE" id="PS00108">
    <property type="entry name" value="PROTEIN_KINASE_ST"/>
    <property type="match status" value="1"/>
</dbReference>
<evidence type="ECO:0000256" key="1">
    <source>
        <dbReference type="ARBA" id="ARBA00004251"/>
    </source>
</evidence>
<evidence type="ECO:0000256" key="11">
    <source>
        <dbReference type="ARBA" id="ARBA00022840"/>
    </source>
</evidence>
<dbReference type="Pfam" id="PF14380">
    <property type="entry name" value="WAK_assoc"/>
    <property type="match status" value="2"/>
</dbReference>
<dbReference type="Gene3D" id="3.30.200.20">
    <property type="entry name" value="Phosphorylase Kinase, domain 1"/>
    <property type="match status" value="1"/>
</dbReference>
<dbReference type="FunFam" id="1.10.510.10:FF:000161">
    <property type="entry name" value="Wall-associated receptor kinase-like 20"/>
    <property type="match status" value="1"/>
</dbReference>
<dbReference type="OrthoDB" id="4062651at2759"/>
<evidence type="ECO:0000256" key="12">
    <source>
        <dbReference type="ARBA" id="ARBA00022989"/>
    </source>
</evidence>
<dbReference type="InterPro" id="IPR000719">
    <property type="entry name" value="Prot_kinase_dom"/>
</dbReference>
<evidence type="ECO:0000313" key="23">
    <source>
        <dbReference type="EMBL" id="CAD6230259.1"/>
    </source>
</evidence>
<keyword evidence="8 21" id="KW-0732">Signal</keyword>
<comment type="subcellular location">
    <subcellularLocation>
        <location evidence="1">Cell membrane</location>
        <topology evidence="1">Single-pass type I membrane protein</topology>
    </subcellularLocation>
</comment>
<evidence type="ECO:0000256" key="9">
    <source>
        <dbReference type="ARBA" id="ARBA00022741"/>
    </source>
</evidence>
<keyword evidence="10" id="KW-0418">Kinase</keyword>
<evidence type="ECO:0000256" key="14">
    <source>
        <dbReference type="ARBA" id="ARBA00023170"/>
    </source>
</evidence>
<feature type="region of interest" description="Disordered" evidence="19">
    <location>
        <begin position="953"/>
        <end position="985"/>
    </location>
</feature>
<evidence type="ECO:0000256" key="19">
    <source>
        <dbReference type="SAM" id="MobiDB-lite"/>
    </source>
</evidence>
<evidence type="ECO:0000256" key="21">
    <source>
        <dbReference type="SAM" id="SignalP"/>
    </source>
</evidence>
<evidence type="ECO:0000256" key="6">
    <source>
        <dbReference type="ARBA" id="ARBA00022679"/>
    </source>
</evidence>